<evidence type="ECO:0000313" key="3">
    <source>
        <dbReference type="EMBL" id="SFN54645.1"/>
    </source>
</evidence>
<proteinExistence type="predicted"/>
<evidence type="ECO:0000256" key="1">
    <source>
        <dbReference type="SAM" id="MobiDB-lite"/>
    </source>
</evidence>
<accession>A0A1I4ZWQ2</accession>
<dbReference type="STRING" id="1005928.SAMN04487859_104180"/>
<feature type="signal peptide" evidence="2">
    <location>
        <begin position="1"/>
        <end position="21"/>
    </location>
</feature>
<dbReference type="RefSeq" id="WP_177193787.1">
    <property type="nucleotide sequence ID" value="NZ_FOVP01000004.1"/>
</dbReference>
<evidence type="ECO:0000313" key="4">
    <source>
        <dbReference type="Proteomes" id="UP000198599"/>
    </source>
</evidence>
<sequence>MKQIVTAIALSLSLAASPVLAFGINMSTLTPDLTYPDPAPEPVTQGNSGINK</sequence>
<evidence type="ECO:0000256" key="2">
    <source>
        <dbReference type="SAM" id="SignalP"/>
    </source>
</evidence>
<feature type="chain" id="PRO_5011687867" evidence="2">
    <location>
        <begin position="22"/>
        <end position="52"/>
    </location>
</feature>
<protein>
    <submittedName>
        <fullName evidence="3">Uncharacterized protein</fullName>
    </submittedName>
</protein>
<feature type="region of interest" description="Disordered" evidence="1">
    <location>
        <begin position="33"/>
        <end position="52"/>
    </location>
</feature>
<organism evidence="3 4">
    <name type="scientific">Roseovarius lutimaris</name>
    <dbReference type="NCBI Taxonomy" id="1005928"/>
    <lineage>
        <taxon>Bacteria</taxon>
        <taxon>Pseudomonadati</taxon>
        <taxon>Pseudomonadota</taxon>
        <taxon>Alphaproteobacteria</taxon>
        <taxon>Rhodobacterales</taxon>
        <taxon>Roseobacteraceae</taxon>
        <taxon>Roseovarius</taxon>
    </lineage>
</organism>
<keyword evidence="4" id="KW-1185">Reference proteome</keyword>
<keyword evidence="2" id="KW-0732">Signal</keyword>
<name>A0A1I4ZWQ2_9RHOB</name>
<dbReference type="AlphaFoldDB" id="A0A1I4ZWQ2"/>
<dbReference type="EMBL" id="FOVP01000004">
    <property type="protein sequence ID" value="SFN54645.1"/>
    <property type="molecule type" value="Genomic_DNA"/>
</dbReference>
<dbReference type="Proteomes" id="UP000198599">
    <property type="component" value="Unassembled WGS sequence"/>
</dbReference>
<reference evidence="4" key="1">
    <citation type="submission" date="2016-10" db="EMBL/GenBank/DDBJ databases">
        <authorList>
            <person name="Varghese N."/>
            <person name="Submissions S."/>
        </authorList>
    </citation>
    <scope>NUCLEOTIDE SEQUENCE [LARGE SCALE GENOMIC DNA]</scope>
    <source>
        <strain evidence="4">DSM 28463</strain>
    </source>
</reference>
<gene>
    <name evidence="3" type="ORF">SAMN04487859_104180</name>
</gene>